<feature type="transmembrane region" description="Helical" evidence="1">
    <location>
        <begin position="888"/>
        <end position="907"/>
    </location>
</feature>
<dbReference type="SUPFAM" id="SSF82866">
    <property type="entry name" value="Multidrug efflux transporter AcrB transmembrane domain"/>
    <property type="match status" value="2"/>
</dbReference>
<evidence type="ECO:0000313" key="2">
    <source>
        <dbReference type="EMBL" id="QHS62766.1"/>
    </source>
</evidence>
<feature type="transmembrane region" description="Helical" evidence="1">
    <location>
        <begin position="450"/>
        <end position="468"/>
    </location>
</feature>
<dbReference type="PANTHER" id="PTHR32063">
    <property type="match status" value="1"/>
</dbReference>
<proteinExistence type="predicted"/>
<keyword evidence="1" id="KW-0472">Membrane</keyword>
<keyword evidence="1" id="KW-1133">Transmembrane helix</keyword>
<reference evidence="2 3" key="1">
    <citation type="submission" date="2020-01" db="EMBL/GenBank/DDBJ databases">
        <title>Complete genome sequence of Chitinophaga sp. H33E-04 isolated from quinoa roots.</title>
        <authorList>
            <person name="Weon H.-Y."/>
            <person name="Lee S.A."/>
        </authorList>
    </citation>
    <scope>NUCLEOTIDE SEQUENCE [LARGE SCALE GENOMIC DNA]</scope>
    <source>
        <strain evidence="2 3">H33E-04</strain>
    </source>
</reference>
<protein>
    <submittedName>
        <fullName evidence="2">Efflux RND transporter permease subunit</fullName>
    </submittedName>
</protein>
<dbReference type="AlphaFoldDB" id="A0A6B9ZLA9"/>
<dbReference type="Pfam" id="PF00873">
    <property type="entry name" value="ACR_tran"/>
    <property type="match status" value="2"/>
</dbReference>
<dbReference type="Gene3D" id="3.30.70.1430">
    <property type="entry name" value="Multidrug efflux transporter AcrB pore domain"/>
    <property type="match status" value="2"/>
</dbReference>
<keyword evidence="1" id="KW-0812">Transmembrane</keyword>
<feature type="transmembrane region" description="Helical" evidence="1">
    <location>
        <begin position="913"/>
        <end position="934"/>
    </location>
</feature>
<dbReference type="KEGG" id="chih:GWR21_25250"/>
<dbReference type="Proteomes" id="UP000476411">
    <property type="component" value="Chromosome"/>
</dbReference>
<feature type="transmembrane region" description="Helical" evidence="1">
    <location>
        <begin position="986"/>
        <end position="1007"/>
    </location>
</feature>
<dbReference type="Gene3D" id="3.30.70.1440">
    <property type="entry name" value="Multidrug efflux transporter AcrB pore domain"/>
    <property type="match status" value="1"/>
</dbReference>
<dbReference type="Gene3D" id="3.30.70.1320">
    <property type="entry name" value="Multidrug efflux transporter AcrB pore domain like"/>
    <property type="match status" value="1"/>
</dbReference>
<feature type="transmembrane region" description="Helical" evidence="1">
    <location>
        <begin position="387"/>
        <end position="406"/>
    </location>
</feature>
<feature type="transmembrane region" description="Helical" evidence="1">
    <location>
        <begin position="7"/>
        <end position="23"/>
    </location>
</feature>
<name>A0A6B9ZLA9_9BACT</name>
<feature type="transmembrane region" description="Helical" evidence="1">
    <location>
        <begin position="1014"/>
        <end position="1034"/>
    </location>
</feature>
<keyword evidence="3" id="KW-1185">Reference proteome</keyword>
<evidence type="ECO:0000256" key="1">
    <source>
        <dbReference type="SAM" id="Phobius"/>
    </source>
</evidence>
<accession>A0A6B9ZLA9</accession>
<dbReference type="SUPFAM" id="SSF82693">
    <property type="entry name" value="Multidrug efflux transporter AcrB pore domain, PN1, PN2, PC1 and PC2 subdomains"/>
    <property type="match status" value="1"/>
</dbReference>
<dbReference type="InterPro" id="IPR027463">
    <property type="entry name" value="AcrB_DN_DC_subdom"/>
</dbReference>
<dbReference type="InterPro" id="IPR001036">
    <property type="entry name" value="Acrflvin-R"/>
</dbReference>
<dbReference type="GO" id="GO:0005886">
    <property type="term" value="C:plasma membrane"/>
    <property type="evidence" value="ECO:0007669"/>
    <property type="project" value="TreeGrafter"/>
</dbReference>
<dbReference type="PANTHER" id="PTHR32063:SF0">
    <property type="entry name" value="SWARMING MOTILITY PROTEIN SWRC"/>
    <property type="match status" value="1"/>
</dbReference>
<feature type="transmembrane region" description="Helical" evidence="1">
    <location>
        <begin position="511"/>
        <end position="528"/>
    </location>
</feature>
<dbReference type="RefSeq" id="WP_162334486.1">
    <property type="nucleotide sequence ID" value="NZ_CP048113.1"/>
</dbReference>
<dbReference type="GO" id="GO:0042910">
    <property type="term" value="F:xenobiotic transmembrane transporter activity"/>
    <property type="evidence" value="ECO:0007669"/>
    <property type="project" value="TreeGrafter"/>
</dbReference>
<sequence>MKVSDFSVIVFFFALAVTGYFLLPQLPVKLTPERTSHDISIHCSYPGMAAAKVEQDVSLKLEGVIATLPEVKNIRTVSEPGQCNISVTLDENVNIREAKLEISTLIRQLHKLLPEGASYPIITAGGSNTDGSSVILSYTFSGPGTARELATYFDKRILPAINSIPGISKVVISGRPERKLVIRYSSEKISNHGMTSETISREISKYIERQQLGRVTETDDNGKDRRVYLSVSNLVDGNTIRWQQIPVAVLNGHTVLLGEVATVAMEDEEGPGTLRINAHQAITFGLISAGYANSLHAEAASAQITAILRKRLPVGYDLMLQENSVSVVRNTLKEMIWRISGIMLAAILSGMLLFKGYRYVFVLLLSQLCIVGIWSVIAYALHYTLTVPLMVGLCIALIFSIYGVVIRMVNSSLVRSGVLYTLAGIHLIVISTLLSLFVTDAFVRADIWDIAGPLITYTLVSLLSVWLFVPALCNKLQITVRRWRRRSYTAPILRVPCYLYLFYSSLYRCKWLLIPGGVLFFGLPLFLLPQYMQPGQPGAGLYNKTIGTSIYRYTIRPVTDKWLGGTLSQFVNQQMSPFAYQRKDQRTQLEISISVPVGISDNRLVAVSGAFESYLRDMPQLEQFSTRMKGDGSAQMRIVFKDAYAQGGFPIYLKSRLEEKAAQTGLASFIITGLGAGFSNVKRNELGNYMIEVAGYNYRQLYAIAADIRRKLLEQPRVKSAVVRNTHSNTERLGEGISYEFSFGMMGNTILRDADMQAIARQNGHNSNTARTLVSIPMEGQLVPVVLQSDSSTTIDLWSLLHSPISKDSAAWLRLSEQGGIDTISKSSAIVRQNQQYNQVVHYTLLGDEHFGEYFRDNMIADISGHLPIGYKIAASTSMEALQAARQLCAALLLAMVAVFITGSVVLNDLRQPLYITLIVLFSFTGVFITAVFLEVTFNECAIAFFLCSGFVAGGPLLITILYSGLLKSHGNRWAVLLLFITLRRTALPVILSAIFCAGGFLSFWYYTSDTTNYLKMVCVAGSILIALPAYFLFLPVCLAGKRIHQQYNHLQRYKK</sequence>
<feature type="transmembrane region" description="Helical" evidence="1">
    <location>
        <begin position="941"/>
        <end position="966"/>
    </location>
</feature>
<dbReference type="EMBL" id="CP048113">
    <property type="protein sequence ID" value="QHS62766.1"/>
    <property type="molecule type" value="Genomic_DNA"/>
</dbReference>
<dbReference type="Gene3D" id="1.20.1640.10">
    <property type="entry name" value="Multidrug efflux transporter AcrB transmembrane domain"/>
    <property type="match status" value="2"/>
</dbReference>
<gene>
    <name evidence="2" type="ORF">GWR21_25250</name>
</gene>
<feature type="transmembrane region" description="Helical" evidence="1">
    <location>
        <begin position="418"/>
        <end position="438"/>
    </location>
</feature>
<organism evidence="2 3">
    <name type="scientific">Chitinophaga agri</name>
    <dbReference type="NCBI Taxonomy" id="2703787"/>
    <lineage>
        <taxon>Bacteria</taxon>
        <taxon>Pseudomonadati</taxon>
        <taxon>Bacteroidota</taxon>
        <taxon>Chitinophagia</taxon>
        <taxon>Chitinophagales</taxon>
        <taxon>Chitinophagaceae</taxon>
        <taxon>Chitinophaga</taxon>
    </lineage>
</organism>
<evidence type="ECO:0000313" key="3">
    <source>
        <dbReference type="Proteomes" id="UP000476411"/>
    </source>
</evidence>
<dbReference type="Gene3D" id="3.30.2090.10">
    <property type="entry name" value="Multidrug efflux transporter AcrB TolC docking domain, DN and DC subdomains"/>
    <property type="match status" value="2"/>
</dbReference>
<feature type="transmembrane region" description="Helical" evidence="1">
    <location>
        <begin position="335"/>
        <end position="354"/>
    </location>
</feature>
<feature type="transmembrane region" description="Helical" evidence="1">
    <location>
        <begin position="361"/>
        <end position="381"/>
    </location>
</feature>